<name>A0A1Z5JJ81_FISSO</name>
<dbReference type="InterPro" id="IPR029003">
    <property type="entry name" value="CENP-S/Mhf1"/>
</dbReference>
<dbReference type="GO" id="GO:0006281">
    <property type="term" value="P:DNA repair"/>
    <property type="evidence" value="ECO:0007669"/>
    <property type="project" value="UniProtKB-KW"/>
</dbReference>
<evidence type="ECO:0000256" key="5">
    <source>
        <dbReference type="SAM" id="MobiDB-lite"/>
    </source>
</evidence>
<keyword evidence="7" id="KW-1185">Reference proteome</keyword>
<feature type="compositionally biased region" description="Basic and acidic residues" evidence="5">
    <location>
        <begin position="112"/>
        <end position="122"/>
    </location>
</feature>
<keyword evidence="4" id="KW-0234">DNA repair</keyword>
<dbReference type="GO" id="GO:0046982">
    <property type="term" value="F:protein heterodimerization activity"/>
    <property type="evidence" value="ECO:0007669"/>
    <property type="project" value="InterPro"/>
</dbReference>
<gene>
    <name evidence="6" type="ORF">FisN_5Lh198</name>
</gene>
<keyword evidence="2" id="KW-0227">DNA damage</keyword>
<dbReference type="GO" id="GO:0031297">
    <property type="term" value="P:replication fork processing"/>
    <property type="evidence" value="ECO:0007669"/>
    <property type="project" value="TreeGrafter"/>
</dbReference>
<proteinExistence type="inferred from homology"/>
<feature type="region of interest" description="Disordered" evidence="5">
    <location>
        <begin position="100"/>
        <end position="201"/>
    </location>
</feature>
<dbReference type="OrthoDB" id="49188at2759"/>
<dbReference type="GO" id="GO:0071821">
    <property type="term" value="C:FANCM-MHF complex"/>
    <property type="evidence" value="ECO:0007669"/>
    <property type="project" value="InterPro"/>
</dbReference>
<evidence type="ECO:0000313" key="6">
    <source>
        <dbReference type="EMBL" id="GAX13902.1"/>
    </source>
</evidence>
<dbReference type="PANTHER" id="PTHR22980:SF0">
    <property type="entry name" value="CENTROMERE PROTEIN S"/>
    <property type="match status" value="1"/>
</dbReference>
<dbReference type="Proteomes" id="UP000198406">
    <property type="component" value="Unassembled WGS sequence"/>
</dbReference>
<evidence type="ECO:0008006" key="8">
    <source>
        <dbReference type="Google" id="ProtNLM"/>
    </source>
</evidence>
<dbReference type="Gene3D" id="1.10.20.10">
    <property type="entry name" value="Histone, subunit A"/>
    <property type="match status" value="1"/>
</dbReference>
<sequence length="231" mass="25484">MADHEEESEIRAAIQFAVIQICAQEGAHTKTKITPQAVRALSELTYLYATTSLRNDLDAFATHAGRKTIHEADVKLVARKNPDNLLDKINQYAEQNFTASAPKLNAAKPRKKENSFNLDKDVLLSSSDEDDLGNPPKKVPKKSLPPPSDSSLSSADEDCFKLPARPERKQRLSIHDESSSDSSIENTRPANSRATAGFQPLYSAGGSRIKSILDQLSQDSFEKETDMDVQE</sequence>
<dbReference type="SUPFAM" id="SSF47113">
    <property type="entry name" value="Histone-fold"/>
    <property type="match status" value="1"/>
</dbReference>
<dbReference type="GO" id="GO:0003682">
    <property type="term" value="F:chromatin binding"/>
    <property type="evidence" value="ECO:0007669"/>
    <property type="project" value="TreeGrafter"/>
</dbReference>
<accession>A0A1Z5JJ81</accession>
<reference evidence="6 7" key="1">
    <citation type="journal article" date="2015" name="Plant Cell">
        <title>Oil accumulation by the oleaginous diatom Fistulifera solaris as revealed by the genome and transcriptome.</title>
        <authorList>
            <person name="Tanaka T."/>
            <person name="Maeda Y."/>
            <person name="Veluchamy A."/>
            <person name="Tanaka M."/>
            <person name="Abida H."/>
            <person name="Marechal E."/>
            <person name="Bowler C."/>
            <person name="Muto M."/>
            <person name="Sunaga Y."/>
            <person name="Tanaka M."/>
            <person name="Yoshino T."/>
            <person name="Taniguchi T."/>
            <person name="Fukuda Y."/>
            <person name="Nemoto M."/>
            <person name="Matsumoto M."/>
            <person name="Wong P.S."/>
            <person name="Aburatani S."/>
            <person name="Fujibuchi W."/>
        </authorList>
    </citation>
    <scope>NUCLEOTIDE SEQUENCE [LARGE SCALE GENOMIC DNA]</scope>
    <source>
        <strain evidence="6 7">JPCC DA0580</strain>
    </source>
</reference>
<organism evidence="6 7">
    <name type="scientific">Fistulifera solaris</name>
    <name type="common">Oleaginous diatom</name>
    <dbReference type="NCBI Taxonomy" id="1519565"/>
    <lineage>
        <taxon>Eukaryota</taxon>
        <taxon>Sar</taxon>
        <taxon>Stramenopiles</taxon>
        <taxon>Ochrophyta</taxon>
        <taxon>Bacillariophyta</taxon>
        <taxon>Bacillariophyceae</taxon>
        <taxon>Bacillariophycidae</taxon>
        <taxon>Naviculales</taxon>
        <taxon>Naviculaceae</taxon>
        <taxon>Fistulifera</taxon>
    </lineage>
</organism>
<evidence type="ECO:0000256" key="4">
    <source>
        <dbReference type="ARBA" id="ARBA00023204"/>
    </source>
</evidence>
<evidence type="ECO:0000256" key="2">
    <source>
        <dbReference type="ARBA" id="ARBA00022763"/>
    </source>
</evidence>
<feature type="compositionally biased region" description="Basic and acidic residues" evidence="5">
    <location>
        <begin position="158"/>
        <end position="178"/>
    </location>
</feature>
<dbReference type="CDD" id="cd22919">
    <property type="entry name" value="HFD_CENP-S"/>
    <property type="match status" value="1"/>
</dbReference>
<evidence type="ECO:0000313" key="7">
    <source>
        <dbReference type="Proteomes" id="UP000198406"/>
    </source>
</evidence>
<evidence type="ECO:0000256" key="1">
    <source>
        <dbReference type="ARBA" id="ARBA00006612"/>
    </source>
</evidence>
<evidence type="ECO:0000256" key="3">
    <source>
        <dbReference type="ARBA" id="ARBA00023125"/>
    </source>
</evidence>
<dbReference type="EMBL" id="BDSP01000074">
    <property type="protein sequence ID" value="GAX13902.1"/>
    <property type="molecule type" value="Genomic_DNA"/>
</dbReference>
<dbReference type="InParanoid" id="A0A1Z5JJ81"/>
<comment type="caution">
    <text evidence="6">The sequence shown here is derived from an EMBL/GenBank/DDBJ whole genome shotgun (WGS) entry which is preliminary data.</text>
</comment>
<keyword evidence="3" id="KW-0238">DNA-binding</keyword>
<dbReference type="Pfam" id="PF15630">
    <property type="entry name" value="CENP-S"/>
    <property type="match status" value="1"/>
</dbReference>
<dbReference type="PANTHER" id="PTHR22980">
    <property type="entry name" value="CORTISTATIN"/>
    <property type="match status" value="1"/>
</dbReference>
<protein>
    <recommendedName>
        <fullName evidence="8">Centromere protein S</fullName>
    </recommendedName>
</protein>
<comment type="similarity">
    <text evidence="1">Belongs to the TAF9 family. CENP-S/MHF1 subfamily.</text>
</comment>
<dbReference type="InterPro" id="IPR009072">
    <property type="entry name" value="Histone-fold"/>
</dbReference>
<dbReference type="GO" id="GO:0000712">
    <property type="term" value="P:resolution of meiotic recombination intermediates"/>
    <property type="evidence" value="ECO:0007669"/>
    <property type="project" value="TreeGrafter"/>
</dbReference>
<dbReference type="GO" id="GO:0003677">
    <property type="term" value="F:DNA binding"/>
    <property type="evidence" value="ECO:0007669"/>
    <property type="project" value="UniProtKB-KW"/>
</dbReference>
<dbReference type="AlphaFoldDB" id="A0A1Z5JJ81"/>